<proteinExistence type="predicted"/>
<keyword evidence="2" id="KW-0808">Transferase</keyword>
<dbReference type="Proteomes" id="UP000243900">
    <property type="component" value="Unassembled WGS sequence"/>
</dbReference>
<dbReference type="GO" id="GO:0008168">
    <property type="term" value="F:methyltransferase activity"/>
    <property type="evidence" value="ECO:0007669"/>
    <property type="project" value="UniProtKB-KW"/>
</dbReference>
<feature type="non-terminal residue" evidence="2">
    <location>
        <position position="117"/>
    </location>
</feature>
<dbReference type="OrthoDB" id="8558926at2"/>
<evidence type="ECO:0000259" key="1">
    <source>
        <dbReference type="Pfam" id="PF13649"/>
    </source>
</evidence>
<accession>A0A2P6AS21</accession>
<dbReference type="RefSeq" id="WP_146089244.1">
    <property type="nucleotide sequence ID" value="NZ_PTQZ01000136.1"/>
</dbReference>
<dbReference type="EMBL" id="PTQZ01000136">
    <property type="protein sequence ID" value="PQA41038.1"/>
    <property type="molecule type" value="Genomic_DNA"/>
</dbReference>
<name>A0A2P6AS21_9GAMM</name>
<dbReference type="AlphaFoldDB" id="A0A2P6AS21"/>
<dbReference type="InterPro" id="IPR041698">
    <property type="entry name" value="Methyltransf_25"/>
</dbReference>
<dbReference type="Gene3D" id="3.40.50.150">
    <property type="entry name" value="Vaccinia Virus protein VP39"/>
    <property type="match status" value="1"/>
</dbReference>
<evidence type="ECO:0000313" key="3">
    <source>
        <dbReference type="Proteomes" id="UP000243900"/>
    </source>
</evidence>
<protein>
    <submittedName>
        <fullName evidence="2">SAM-dependent methyltransferase</fullName>
    </submittedName>
</protein>
<dbReference type="GO" id="GO:0032259">
    <property type="term" value="P:methylation"/>
    <property type="evidence" value="ECO:0007669"/>
    <property type="project" value="UniProtKB-KW"/>
</dbReference>
<dbReference type="InterPro" id="IPR029063">
    <property type="entry name" value="SAM-dependent_MTases_sf"/>
</dbReference>
<keyword evidence="2" id="KW-0489">Methyltransferase</keyword>
<keyword evidence="3" id="KW-1185">Reference proteome</keyword>
<dbReference type="SUPFAM" id="SSF53335">
    <property type="entry name" value="S-adenosyl-L-methionine-dependent methyltransferases"/>
    <property type="match status" value="1"/>
</dbReference>
<reference evidence="3" key="1">
    <citation type="submission" date="2018-02" db="EMBL/GenBank/DDBJ databases">
        <title>Genome sequencing of Solimonas sp. HR-BB.</title>
        <authorList>
            <person name="Lee Y."/>
            <person name="Jeon C.O."/>
        </authorList>
    </citation>
    <scope>NUCLEOTIDE SEQUENCE [LARGE SCALE GENOMIC DNA]</scope>
    <source>
        <strain evidence="3">HR-E</strain>
    </source>
</reference>
<sequence>MNNDQIKAVFDQQAAGYDERWAKTAPIRHALHFLLEAVFTGLPADARILCVGAGTGDEIGYLARRYPRWTFTAVEPSGAMLDIFRDKAAQGGFGDRCHCHEGYLDTLPAQAPFDAAT</sequence>
<feature type="domain" description="Methyltransferase" evidence="1">
    <location>
        <begin position="48"/>
        <end position="116"/>
    </location>
</feature>
<organism evidence="2 3">
    <name type="scientific">Amnimonas aquatica</name>
    <dbReference type="NCBI Taxonomy" id="2094561"/>
    <lineage>
        <taxon>Bacteria</taxon>
        <taxon>Pseudomonadati</taxon>
        <taxon>Pseudomonadota</taxon>
        <taxon>Gammaproteobacteria</taxon>
        <taxon>Moraxellales</taxon>
        <taxon>Moraxellaceae</taxon>
        <taxon>Amnimonas</taxon>
    </lineage>
</organism>
<evidence type="ECO:0000313" key="2">
    <source>
        <dbReference type="EMBL" id="PQA41038.1"/>
    </source>
</evidence>
<comment type="caution">
    <text evidence="2">The sequence shown here is derived from an EMBL/GenBank/DDBJ whole genome shotgun (WGS) entry which is preliminary data.</text>
</comment>
<dbReference type="Pfam" id="PF13649">
    <property type="entry name" value="Methyltransf_25"/>
    <property type="match status" value="1"/>
</dbReference>
<gene>
    <name evidence="2" type="ORF">C5O18_06355</name>
</gene>